<dbReference type="InterPro" id="IPR000595">
    <property type="entry name" value="cNMP-bd_dom"/>
</dbReference>
<dbReference type="CDD" id="cd00038">
    <property type="entry name" value="CAP_ED"/>
    <property type="match status" value="1"/>
</dbReference>
<evidence type="ECO:0000256" key="2">
    <source>
        <dbReference type="ARBA" id="ARBA00023125"/>
    </source>
</evidence>
<keyword evidence="1" id="KW-0805">Transcription regulation</keyword>
<evidence type="ECO:0000259" key="5">
    <source>
        <dbReference type="PROSITE" id="PS50042"/>
    </source>
</evidence>
<dbReference type="PANTHER" id="PTHR24567:SF74">
    <property type="entry name" value="HTH-TYPE TRANSCRIPTIONAL REGULATOR ARCR"/>
    <property type="match status" value="1"/>
</dbReference>
<organism evidence="7 8">
    <name type="scientific">Bacillus carboniphilus</name>
    <dbReference type="NCBI Taxonomy" id="86663"/>
    <lineage>
        <taxon>Bacteria</taxon>
        <taxon>Bacillati</taxon>
        <taxon>Bacillota</taxon>
        <taxon>Bacilli</taxon>
        <taxon>Bacillales</taxon>
        <taxon>Bacillaceae</taxon>
        <taxon>Bacillus</taxon>
    </lineage>
</organism>
<reference evidence="7 8" key="1">
    <citation type="submission" date="2023-06" db="EMBL/GenBank/DDBJ databases">
        <title>Five Gram-positive bacteria isolated from mangrove sediments in Shenzhen, Guangdong, China.</title>
        <authorList>
            <person name="Yu S."/>
            <person name="Zheng W."/>
            <person name="Huang Y."/>
        </authorList>
    </citation>
    <scope>NUCLEOTIDE SEQUENCE [LARGE SCALE GENOMIC DNA]</scope>
    <source>
        <strain evidence="7 8">SaN35-3</strain>
    </source>
</reference>
<dbReference type="PANTHER" id="PTHR24567">
    <property type="entry name" value="CRP FAMILY TRANSCRIPTIONAL REGULATORY PROTEIN"/>
    <property type="match status" value="1"/>
</dbReference>
<protein>
    <submittedName>
        <fullName evidence="7">Crp/Fnr family transcriptional regulator</fullName>
    </submittedName>
</protein>
<keyword evidence="4" id="KW-0804">Transcription</keyword>
<evidence type="ECO:0000256" key="1">
    <source>
        <dbReference type="ARBA" id="ARBA00023015"/>
    </source>
</evidence>
<evidence type="ECO:0000313" key="7">
    <source>
        <dbReference type="EMBL" id="WLR42380.1"/>
    </source>
</evidence>
<dbReference type="SUPFAM" id="SSF51206">
    <property type="entry name" value="cAMP-binding domain-like"/>
    <property type="match status" value="1"/>
</dbReference>
<feature type="domain" description="HTH crp-type" evidence="6">
    <location>
        <begin position="145"/>
        <end position="219"/>
    </location>
</feature>
<evidence type="ECO:0000313" key="8">
    <source>
        <dbReference type="Proteomes" id="UP001197974"/>
    </source>
</evidence>
<name>A0ABY9JXN4_9BACI</name>
<dbReference type="InterPro" id="IPR036390">
    <property type="entry name" value="WH_DNA-bd_sf"/>
</dbReference>
<dbReference type="Gene3D" id="1.10.10.10">
    <property type="entry name" value="Winged helix-like DNA-binding domain superfamily/Winged helix DNA-binding domain"/>
    <property type="match status" value="1"/>
</dbReference>
<dbReference type="PROSITE" id="PS51063">
    <property type="entry name" value="HTH_CRP_2"/>
    <property type="match status" value="1"/>
</dbReference>
<accession>A0ABY9JXN4</accession>
<dbReference type="SMART" id="SM00100">
    <property type="entry name" value="cNMP"/>
    <property type="match status" value="1"/>
</dbReference>
<feature type="domain" description="Cyclic nucleotide-binding" evidence="5">
    <location>
        <begin position="11"/>
        <end position="120"/>
    </location>
</feature>
<dbReference type="InterPro" id="IPR014710">
    <property type="entry name" value="RmlC-like_jellyroll"/>
</dbReference>
<evidence type="ECO:0000256" key="3">
    <source>
        <dbReference type="ARBA" id="ARBA00023159"/>
    </source>
</evidence>
<sequence length="238" mass="27310">MTILSNRKRDSELISDELAELLTSIGTTRKIKAHSYLFREGDEASELYLITSGRYQISKLTSDGKELYLRICKEKDIIGELILYAYQPKYMLSALSLTDSEVMAVKVDVLEQKLLKNPELTFEFMRWFSIHVRRLQTKIADLVINGKKGALYSTLIRLSNSYGIKTKEGVLIDLHLTNNELAKFCSATRESINRMLSDLRKKKVISIQEDGKILIHDLEFFRSFIGCDQCPIEVCNID</sequence>
<evidence type="ECO:0000259" key="6">
    <source>
        <dbReference type="PROSITE" id="PS51063"/>
    </source>
</evidence>
<dbReference type="RefSeq" id="WP_226542436.1">
    <property type="nucleotide sequence ID" value="NZ_CP129013.1"/>
</dbReference>
<dbReference type="InterPro" id="IPR050397">
    <property type="entry name" value="Env_Response_Regulators"/>
</dbReference>
<keyword evidence="2" id="KW-0238">DNA-binding</keyword>
<dbReference type="EMBL" id="CP129013">
    <property type="protein sequence ID" value="WLR42380.1"/>
    <property type="molecule type" value="Genomic_DNA"/>
</dbReference>
<dbReference type="Proteomes" id="UP001197974">
    <property type="component" value="Chromosome"/>
</dbReference>
<dbReference type="InterPro" id="IPR018490">
    <property type="entry name" value="cNMP-bd_dom_sf"/>
</dbReference>
<dbReference type="InterPro" id="IPR012318">
    <property type="entry name" value="HTH_CRP"/>
</dbReference>
<dbReference type="SUPFAM" id="SSF46785">
    <property type="entry name" value="Winged helix' DNA-binding domain"/>
    <property type="match status" value="1"/>
</dbReference>
<evidence type="ECO:0000256" key="4">
    <source>
        <dbReference type="ARBA" id="ARBA00023163"/>
    </source>
</evidence>
<dbReference type="Gene3D" id="2.60.120.10">
    <property type="entry name" value="Jelly Rolls"/>
    <property type="match status" value="1"/>
</dbReference>
<dbReference type="SMART" id="SM00419">
    <property type="entry name" value="HTH_CRP"/>
    <property type="match status" value="1"/>
</dbReference>
<gene>
    <name evidence="7" type="ORF">LC087_17000</name>
</gene>
<dbReference type="Pfam" id="PF13545">
    <property type="entry name" value="HTH_Crp_2"/>
    <property type="match status" value="1"/>
</dbReference>
<keyword evidence="8" id="KW-1185">Reference proteome</keyword>
<dbReference type="InterPro" id="IPR036388">
    <property type="entry name" value="WH-like_DNA-bd_sf"/>
</dbReference>
<dbReference type="Pfam" id="PF00027">
    <property type="entry name" value="cNMP_binding"/>
    <property type="match status" value="1"/>
</dbReference>
<proteinExistence type="predicted"/>
<dbReference type="PROSITE" id="PS50042">
    <property type="entry name" value="CNMP_BINDING_3"/>
    <property type="match status" value="1"/>
</dbReference>
<dbReference type="CDD" id="cd00092">
    <property type="entry name" value="HTH_CRP"/>
    <property type="match status" value="1"/>
</dbReference>
<keyword evidence="3" id="KW-0010">Activator</keyword>